<evidence type="ECO:0000313" key="2">
    <source>
        <dbReference type="EMBL" id="KAK8983199.1"/>
    </source>
</evidence>
<accession>A0ABR2P438</accession>
<keyword evidence="3" id="KW-1185">Reference proteome</keyword>
<organism evidence="2 3">
    <name type="scientific">Hibiscus sabdariffa</name>
    <name type="common">roselle</name>
    <dbReference type="NCBI Taxonomy" id="183260"/>
    <lineage>
        <taxon>Eukaryota</taxon>
        <taxon>Viridiplantae</taxon>
        <taxon>Streptophyta</taxon>
        <taxon>Embryophyta</taxon>
        <taxon>Tracheophyta</taxon>
        <taxon>Spermatophyta</taxon>
        <taxon>Magnoliopsida</taxon>
        <taxon>eudicotyledons</taxon>
        <taxon>Gunneridae</taxon>
        <taxon>Pentapetalae</taxon>
        <taxon>rosids</taxon>
        <taxon>malvids</taxon>
        <taxon>Malvales</taxon>
        <taxon>Malvaceae</taxon>
        <taxon>Malvoideae</taxon>
        <taxon>Hibiscus</taxon>
    </lineage>
</organism>
<proteinExistence type="predicted"/>
<dbReference type="EMBL" id="JBBPBN010000082">
    <property type="protein sequence ID" value="KAK8983199.1"/>
    <property type="molecule type" value="Genomic_DNA"/>
</dbReference>
<feature type="region of interest" description="Disordered" evidence="1">
    <location>
        <begin position="29"/>
        <end position="57"/>
    </location>
</feature>
<gene>
    <name evidence="2" type="ORF">V6N11_057952</name>
</gene>
<sequence>MVQVISQQNPLTSFLKECRETIIPKIATINQESEEEEEKSSDYDISESSQPSSNDMIMVTTSNQPEAQRFQEFHSWMETQKLTRESNYEILTEFVSRFTRVLRDWWSTIPPGDQMQFLVQQDFAAVIRAMHTHFLGNQDDVKTLQRKEFFKRK</sequence>
<protein>
    <submittedName>
        <fullName evidence="2">Uncharacterized protein</fullName>
    </submittedName>
</protein>
<dbReference type="Proteomes" id="UP001396334">
    <property type="component" value="Unassembled WGS sequence"/>
</dbReference>
<name>A0ABR2P438_9ROSI</name>
<evidence type="ECO:0000313" key="3">
    <source>
        <dbReference type="Proteomes" id="UP001396334"/>
    </source>
</evidence>
<reference evidence="2 3" key="1">
    <citation type="journal article" date="2024" name="G3 (Bethesda)">
        <title>Genome assembly of Hibiscus sabdariffa L. provides insights into metabolisms of medicinal natural products.</title>
        <authorList>
            <person name="Kim T."/>
        </authorList>
    </citation>
    <scope>NUCLEOTIDE SEQUENCE [LARGE SCALE GENOMIC DNA]</scope>
    <source>
        <strain evidence="2">TK-2024</strain>
        <tissue evidence="2">Old leaves</tissue>
    </source>
</reference>
<evidence type="ECO:0000256" key="1">
    <source>
        <dbReference type="SAM" id="MobiDB-lite"/>
    </source>
</evidence>
<comment type="caution">
    <text evidence="2">The sequence shown here is derived from an EMBL/GenBank/DDBJ whole genome shotgun (WGS) entry which is preliminary data.</text>
</comment>